<dbReference type="PANTHER" id="PTHR45752:SF4">
    <property type="entry name" value="LEUCINE-RICH REPEAT-CONTAINING PROTEIN 59"/>
    <property type="match status" value="1"/>
</dbReference>
<dbReference type="SMART" id="SM00369">
    <property type="entry name" value="LRR_TYP"/>
    <property type="match status" value="3"/>
</dbReference>
<evidence type="ECO:0000256" key="3">
    <source>
        <dbReference type="ARBA" id="ARBA00023786"/>
    </source>
</evidence>
<keyword evidence="10" id="KW-1133">Transmembrane helix</keyword>
<protein>
    <recommendedName>
        <fullName evidence="4">Leucine-rich repeat protein soc-2 homolog</fullName>
    </recommendedName>
    <alternativeName>
        <fullName evidence="8">Protein soc-2 homolog</fullName>
    </alternativeName>
    <alternativeName>
        <fullName evidence="6 7">protein Sur-8 homolog</fullName>
    </alternativeName>
</protein>
<evidence type="ECO:0000256" key="2">
    <source>
        <dbReference type="ARBA" id="ARBA00022737"/>
    </source>
</evidence>
<comment type="caution">
    <text evidence="11">The sequence shown here is derived from an EMBL/GenBank/DDBJ whole genome shotgun (WGS) entry which is preliminary data.</text>
</comment>
<comment type="function">
    <text evidence="5">Acts as a Ras effector and participates in MAPK pathway activation. Probably acts as a regulatory subunit of protein phosphatase that specifically dephosphorylates Raf kinase and stimulate Raf activity at specialized signaling complexes upon Ras activation.</text>
</comment>
<dbReference type="SUPFAM" id="SSF52058">
    <property type="entry name" value="L domain-like"/>
    <property type="match status" value="1"/>
</dbReference>
<evidence type="ECO:0000256" key="5">
    <source>
        <dbReference type="ARBA" id="ARBA00025612"/>
    </source>
</evidence>
<keyword evidence="1" id="KW-0433">Leucine-rich repeat</keyword>
<dbReference type="AlphaFoldDB" id="A0AAW1UDK0"/>
<reference evidence="11 12" key="1">
    <citation type="submission" date="2023-03" db="EMBL/GenBank/DDBJ databases">
        <title>Genome insight into feeding habits of ladybird beetles.</title>
        <authorList>
            <person name="Li H.-S."/>
            <person name="Huang Y.-H."/>
            <person name="Pang H."/>
        </authorList>
    </citation>
    <scope>NUCLEOTIDE SEQUENCE [LARGE SCALE GENOMIC DNA]</scope>
    <source>
        <strain evidence="11">SYSU_2023b</strain>
        <tissue evidence="11">Whole body</tissue>
    </source>
</reference>
<evidence type="ECO:0000256" key="7">
    <source>
        <dbReference type="ARBA" id="ARBA00029998"/>
    </source>
</evidence>
<dbReference type="Pfam" id="PF13855">
    <property type="entry name" value="LRR_8"/>
    <property type="match status" value="1"/>
</dbReference>
<dbReference type="InterPro" id="IPR003591">
    <property type="entry name" value="Leu-rich_rpt_typical-subtyp"/>
</dbReference>
<evidence type="ECO:0000256" key="4">
    <source>
        <dbReference type="ARBA" id="ARBA00023904"/>
    </source>
</evidence>
<keyword evidence="12" id="KW-1185">Reference proteome</keyword>
<evidence type="ECO:0000313" key="12">
    <source>
        <dbReference type="Proteomes" id="UP001431783"/>
    </source>
</evidence>
<evidence type="ECO:0000256" key="8">
    <source>
        <dbReference type="ARBA" id="ARBA00032455"/>
    </source>
</evidence>
<dbReference type="InterPro" id="IPR001611">
    <property type="entry name" value="Leu-rich_rpt"/>
</dbReference>
<proteinExistence type="inferred from homology"/>
<evidence type="ECO:0000256" key="9">
    <source>
        <dbReference type="SAM" id="MobiDB-lite"/>
    </source>
</evidence>
<feature type="compositionally biased region" description="Basic and acidic residues" evidence="9">
    <location>
        <begin position="153"/>
        <end position="180"/>
    </location>
</feature>
<keyword evidence="10" id="KW-0812">Transmembrane</keyword>
<feature type="region of interest" description="Disordered" evidence="9">
    <location>
        <begin position="153"/>
        <end position="194"/>
    </location>
</feature>
<dbReference type="Gene3D" id="3.80.10.10">
    <property type="entry name" value="Ribonuclease Inhibitor"/>
    <property type="match status" value="1"/>
</dbReference>
<dbReference type="Proteomes" id="UP001431783">
    <property type="component" value="Unassembled WGS sequence"/>
</dbReference>
<name>A0AAW1UDK0_9CUCU</name>
<feature type="transmembrane region" description="Helical" evidence="10">
    <location>
        <begin position="221"/>
        <end position="242"/>
    </location>
</feature>
<organism evidence="11 12">
    <name type="scientific">Henosepilachna vigintioctopunctata</name>
    <dbReference type="NCBI Taxonomy" id="420089"/>
    <lineage>
        <taxon>Eukaryota</taxon>
        <taxon>Metazoa</taxon>
        <taxon>Ecdysozoa</taxon>
        <taxon>Arthropoda</taxon>
        <taxon>Hexapoda</taxon>
        <taxon>Insecta</taxon>
        <taxon>Pterygota</taxon>
        <taxon>Neoptera</taxon>
        <taxon>Endopterygota</taxon>
        <taxon>Coleoptera</taxon>
        <taxon>Polyphaga</taxon>
        <taxon>Cucujiformia</taxon>
        <taxon>Coccinelloidea</taxon>
        <taxon>Coccinellidae</taxon>
        <taxon>Epilachninae</taxon>
        <taxon>Epilachnini</taxon>
        <taxon>Henosepilachna</taxon>
    </lineage>
</organism>
<accession>A0AAW1UDK0</accession>
<comment type="similarity">
    <text evidence="3">Belongs to the SHOC2 family.</text>
</comment>
<keyword evidence="2" id="KW-0677">Repeat</keyword>
<evidence type="ECO:0000313" key="11">
    <source>
        <dbReference type="EMBL" id="KAK9880733.1"/>
    </source>
</evidence>
<dbReference type="InterPro" id="IPR032675">
    <property type="entry name" value="LRR_dom_sf"/>
</dbReference>
<dbReference type="InterPro" id="IPR050715">
    <property type="entry name" value="LRR-SigEffector_domain"/>
</dbReference>
<sequence>MTQKKLNVKERLNNDGEIDLSMLEIQDVPVREIALLKKATILNLYNNNISKLPDSFSSLTHLVKLDLSKNCLKELPENFGDLVRLKHLDLYQNQLVRLPLSFSKLKSLKWLDLKENRLEPTLYKVAGPCENTKQCQVCARNIINYLTRQQNRADLEKEEKEKQKRKQLELNENKKKEEKKTKKKQISEMPKNGTVHVLTKTEKKKLKKLKKQSDVTSSTRYSSILIIPLLLISLFILTSLNVRYLDKLENIIVNSYFKCISMLPNDYQTYGNIFAQHFKRVHVFTGEMILNLIHFLQNNEQCCLVYSFLNQTVTNISVKVSSMYRSIMP</sequence>
<dbReference type="EMBL" id="JARQZJ010000066">
    <property type="protein sequence ID" value="KAK9880733.1"/>
    <property type="molecule type" value="Genomic_DNA"/>
</dbReference>
<dbReference type="PANTHER" id="PTHR45752">
    <property type="entry name" value="LEUCINE-RICH REPEAT-CONTAINING"/>
    <property type="match status" value="1"/>
</dbReference>
<keyword evidence="10" id="KW-0472">Membrane</keyword>
<evidence type="ECO:0000256" key="10">
    <source>
        <dbReference type="SAM" id="Phobius"/>
    </source>
</evidence>
<evidence type="ECO:0000256" key="1">
    <source>
        <dbReference type="ARBA" id="ARBA00022614"/>
    </source>
</evidence>
<gene>
    <name evidence="11" type="ORF">WA026_013057</name>
</gene>
<evidence type="ECO:0000256" key="6">
    <source>
        <dbReference type="ARBA" id="ARBA00029588"/>
    </source>
</evidence>